<gene>
    <name evidence="9" type="ORF">chiPu_0011412</name>
</gene>
<dbReference type="OMA" id="KYFLQCV"/>
<evidence type="ECO:0000313" key="9">
    <source>
        <dbReference type="EMBL" id="GCC32948.1"/>
    </source>
</evidence>
<feature type="compositionally biased region" description="Basic and acidic residues" evidence="5">
    <location>
        <begin position="521"/>
        <end position="538"/>
    </location>
</feature>
<dbReference type="Proteomes" id="UP000287033">
    <property type="component" value="Unassembled WGS sequence"/>
</dbReference>
<evidence type="ECO:0000256" key="2">
    <source>
        <dbReference type="ARBA" id="ARBA00009953"/>
    </source>
</evidence>
<evidence type="ECO:0000313" key="10">
    <source>
        <dbReference type="Proteomes" id="UP000287033"/>
    </source>
</evidence>
<evidence type="ECO:0000256" key="3">
    <source>
        <dbReference type="ARBA" id="ARBA00023163"/>
    </source>
</evidence>
<dbReference type="InterPro" id="IPR013929">
    <property type="entry name" value="RPAP1_C"/>
</dbReference>
<feature type="domain" description="RPAP1 N-terminal" evidence="7">
    <location>
        <begin position="235"/>
        <end position="276"/>
    </location>
</feature>
<organism evidence="9 10">
    <name type="scientific">Chiloscyllium punctatum</name>
    <name type="common">Brownbanded bambooshark</name>
    <name type="synonym">Hemiscyllium punctatum</name>
    <dbReference type="NCBI Taxonomy" id="137246"/>
    <lineage>
        <taxon>Eukaryota</taxon>
        <taxon>Metazoa</taxon>
        <taxon>Chordata</taxon>
        <taxon>Craniata</taxon>
        <taxon>Vertebrata</taxon>
        <taxon>Chondrichthyes</taxon>
        <taxon>Elasmobranchii</taxon>
        <taxon>Galeomorphii</taxon>
        <taxon>Galeoidea</taxon>
        <taxon>Orectolobiformes</taxon>
        <taxon>Hemiscylliidae</taxon>
        <taxon>Chiloscyllium</taxon>
    </lineage>
</organism>
<comment type="subcellular location">
    <subcellularLocation>
        <location evidence="1">Nucleus</location>
    </subcellularLocation>
</comment>
<dbReference type="GO" id="GO:0006366">
    <property type="term" value="P:transcription by RNA polymerase II"/>
    <property type="evidence" value="ECO:0007669"/>
    <property type="project" value="InterPro"/>
</dbReference>
<feature type="compositionally biased region" description="Low complexity" evidence="5">
    <location>
        <begin position="186"/>
        <end position="195"/>
    </location>
</feature>
<name>A0A401SRD0_CHIPU</name>
<feature type="compositionally biased region" description="Basic and acidic residues" evidence="5">
    <location>
        <begin position="283"/>
        <end position="301"/>
    </location>
</feature>
<comment type="similarity">
    <text evidence="2">Belongs to the RPAP1 family.</text>
</comment>
<feature type="compositionally biased region" description="Acidic residues" evidence="5">
    <location>
        <begin position="510"/>
        <end position="520"/>
    </location>
</feature>
<feature type="region of interest" description="Disordered" evidence="5">
    <location>
        <begin position="509"/>
        <end position="538"/>
    </location>
</feature>
<dbReference type="Pfam" id="PF25766">
    <property type="entry name" value="TPR_RPAP1"/>
    <property type="match status" value="1"/>
</dbReference>
<feature type="compositionally biased region" description="Basic and acidic residues" evidence="5">
    <location>
        <begin position="308"/>
        <end position="329"/>
    </location>
</feature>
<dbReference type="InterPro" id="IPR039913">
    <property type="entry name" value="RPAP1/Rba50"/>
</dbReference>
<evidence type="ECO:0000259" key="6">
    <source>
        <dbReference type="Pfam" id="PF08620"/>
    </source>
</evidence>
<feature type="non-terminal residue" evidence="9">
    <location>
        <position position="1"/>
    </location>
</feature>
<evidence type="ECO:0000256" key="5">
    <source>
        <dbReference type="SAM" id="MobiDB-lite"/>
    </source>
</evidence>
<proteinExistence type="inferred from homology"/>
<dbReference type="InterPro" id="IPR013930">
    <property type="entry name" value="RPAP1_N"/>
</dbReference>
<dbReference type="OrthoDB" id="348201at2759"/>
<feature type="domain" description="RPAP1 C-terminal" evidence="6">
    <location>
        <begin position="367"/>
        <end position="432"/>
    </location>
</feature>
<dbReference type="Pfam" id="PF08621">
    <property type="entry name" value="RPAP1_N"/>
    <property type="match status" value="1"/>
</dbReference>
<sequence length="1423" mass="159789">YFKEKQENTWLCGQPKPRRMLGRPKPGESEDDLLRFQQQFLAAGTSPAAKIVNKRKVQSQNADGGPVNAGPRDTVTLEALPDLPPSLLPAPPKRSKAGHVKFQGDDSEEQMDLQDRHITAVLSKIIERDTRASPVSLPVSTGLAFPKVFHRSEVQSEVKPISGKKSIFAQKLAAKKASEATRVVPSVSGVSTPTGIPQEQRSAPTRVIEMSEKEQSSDSGSGERLGRELSPQELQRIHEENVTRLRAMSKEEIEEERSNLLARLDPSLVAFLKSRKSGVTCSEDTKGKMESCETEKTHEEDQIQNLARESKTNPAKEEPMDQKPTEADIPLKPEKGWVHMDVPEYEKLEWMKDLPKPRRRKTKEEMQARFSFHGDLIPPDVDLPTHLGLHHHGEQPEQAGYSLQELFHLVRSQVIQQRALALQTLARIIQKAKAGDFSSSLKYSILRMLLDAGLLFLLRFSLDDSVENVIAACVQTLKALLVSLSDEEYLDRTFCWYLGASVFPLRPNEAEEDDEEDDEELKVKENEKSKSKEDKKADPDVARADAVKGLLKMKVLQRLRYILEVVRPVASVTLDILEILTRIARHSSEACNQILGCPRLLETIVSEFLPSTWNIQTPRSGELITNIHGVPVAAAMKLTRVLASAGRNMSAILLNKHNMKERIGRFVAEDPCDLPLERQEAFALSIEALRLWAVAANYGQACDLYKDLYPALMKMLQTLPKLTSQPMEDDELYGFYMQRAEVLVCLLINVTSSAGCTAELQAQFTHSKDQVEHIPPPPLDWSHVAGIKPFLEACVKRCLKEVSCPATWNKVRQLTATYIIYLATYYSKLIQQPSCRSVECLEELEQFCSGTFFPFLSLPVLESMFEDLRSHSALCNPQSCNPGPETIHSLVSLGFTGRETPLSLLGSKSPFAFLTAVLYMLNTISSVHKGLTEKCSSVLYSKGLRDYLVHSCRESPPIHHRSAWLLRHEFHFQHFVLQLASKAITISPHITRQAPLYHYVAVTLLSRLLPGSEHLAHELLSRLAFNQDMIPEGKSGGPEAEDLSYILQLQTDGGTAEQVHSNPTRGTLLGAAFKQLPTIRTHYLTHFAHVQPAVLRSKASYTGQNHLVQSVLLPDMTGSLLPADWAFLPLINLYDQVNREEMKGKMVESLAANLVEMVTSCLQWALLLETWRSELLQGLPLAAKLARLTCVFLTGNNLFLEPGIHNNLTALLLIYCQSKKMDSLDLSAPLPGLTSFQDLYIRLLEQFESVSFGDQLFGCFLLLPLQRRFSTQLRQAVFGEHVSVLRTLGVQLKQLPVPLENYIHPAETCLDLLRQYFKTLVTGTLRLSWCPVLYAVAVAHVNSFMFSQEAVDEVFDAAKKSMLRKSYLLTDEALRRHLLHFKLPNVESPCGFDLYEELPPIRRRWMQKVLGDLLPPEVGLEAK</sequence>
<comment type="caution">
    <text evidence="9">The sequence shown here is derived from an EMBL/GenBank/DDBJ whole genome shotgun (WGS) entry which is preliminary data.</text>
</comment>
<dbReference type="InterPro" id="IPR057989">
    <property type="entry name" value="TPR_RPAP1/MINIYO-like"/>
</dbReference>
<dbReference type="Pfam" id="PF08620">
    <property type="entry name" value="RPAP1_C"/>
    <property type="match status" value="1"/>
</dbReference>
<evidence type="ECO:0000256" key="4">
    <source>
        <dbReference type="ARBA" id="ARBA00023242"/>
    </source>
</evidence>
<dbReference type="PANTHER" id="PTHR21483">
    <property type="entry name" value="RNA POLYMERASE II-ASSOCIATED PROTEIN 1"/>
    <property type="match status" value="1"/>
</dbReference>
<dbReference type="STRING" id="137246.A0A401SRD0"/>
<feature type="region of interest" description="Disordered" evidence="5">
    <location>
        <begin position="280"/>
        <end position="329"/>
    </location>
</feature>
<dbReference type="SUPFAM" id="SSF48371">
    <property type="entry name" value="ARM repeat"/>
    <property type="match status" value="1"/>
</dbReference>
<evidence type="ECO:0000259" key="7">
    <source>
        <dbReference type="Pfam" id="PF08621"/>
    </source>
</evidence>
<dbReference type="EMBL" id="BEZZ01000474">
    <property type="protein sequence ID" value="GCC32948.1"/>
    <property type="molecule type" value="Genomic_DNA"/>
</dbReference>
<reference evidence="9 10" key="1">
    <citation type="journal article" date="2018" name="Nat. Ecol. Evol.">
        <title>Shark genomes provide insights into elasmobranch evolution and the origin of vertebrates.</title>
        <authorList>
            <person name="Hara Y"/>
            <person name="Yamaguchi K"/>
            <person name="Onimaru K"/>
            <person name="Kadota M"/>
            <person name="Koyanagi M"/>
            <person name="Keeley SD"/>
            <person name="Tatsumi K"/>
            <person name="Tanaka K"/>
            <person name="Motone F"/>
            <person name="Kageyama Y"/>
            <person name="Nozu R"/>
            <person name="Adachi N"/>
            <person name="Nishimura O"/>
            <person name="Nakagawa R"/>
            <person name="Tanegashima C"/>
            <person name="Kiyatake I"/>
            <person name="Matsumoto R"/>
            <person name="Murakumo K"/>
            <person name="Nishida K"/>
            <person name="Terakita A"/>
            <person name="Kuratani S"/>
            <person name="Sato K"/>
            <person name="Hyodo S Kuraku.S."/>
        </authorList>
    </citation>
    <scope>NUCLEOTIDE SEQUENCE [LARGE SCALE GENOMIC DNA]</scope>
</reference>
<protein>
    <recommendedName>
        <fullName evidence="11">RNA polymerase II-associated protein 1 C-terminal domain-containing protein</fullName>
    </recommendedName>
</protein>
<feature type="domain" description="RPAP1/MINIYO-like TPR repeats" evidence="8">
    <location>
        <begin position="1127"/>
        <end position="1350"/>
    </location>
</feature>
<keyword evidence="3" id="KW-0804">Transcription</keyword>
<feature type="region of interest" description="Disordered" evidence="5">
    <location>
        <begin position="1"/>
        <end position="30"/>
    </location>
</feature>
<accession>A0A401SRD0</accession>
<evidence type="ECO:0000256" key="1">
    <source>
        <dbReference type="ARBA" id="ARBA00004123"/>
    </source>
</evidence>
<dbReference type="PANTHER" id="PTHR21483:SF18">
    <property type="entry name" value="RNA POLYMERASE II-ASSOCIATED PROTEIN 1"/>
    <property type="match status" value="1"/>
</dbReference>
<evidence type="ECO:0000259" key="8">
    <source>
        <dbReference type="Pfam" id="PF25766"/>
    </source>
</evidence>
<keyword evidence="10" id="KW-1185">Reference proteome</keyword>
<dbReference type="InterPro" id="IPR016024">
    <property type="entry name" value="ARM-type_fold"/>
</dbReference>
<evidence type="ECO:0008006" key="11">
    <source>
        <dbReference type="Google" id="ProtNLM"/>
    </source>
</evidence>
<feature type="region of interest" description="Disordered" evidence="5">
    <location>
        <begin position="186"/>
        <end position="241"/>
    </location>
</feature>
<keyword evidence="4" id="KW-0539">Nucleus</keyword>